<feature type="domain" description="Calcineurin-like phosphoesterase" evidence="1">
    <location>
        <begin position="15"/>
        <end position="265"/>
    </location>
</feature>
<evidence type="ECO:0000313" key="3">
    <source>
        <dbReference type="Proteomes" id="UP001079430"/>
    </source>
</evidence>
<protein>
    <recommendedName>
        <fullName evidence="1">Calcineurin-like phosphoesterase domain-containing protein</fullName>
    </recommendedName>
</protein>
<gene>
    <name evidence="2" type="ORF">O3W52_27960</name>
</gene>
<accession>A0ABT4KRW3</accession>
<keyword evidence="3" id="KW-1185">Reference proteome</keyword>
<organism evidence="2 3">
    <name type="scientific">Sinorhizobium psoraleae</name>
    <dbReference type="NCBI Taxonomy" id="520838"/>
    <lineage>
        <taxon>Bacteria</taxon>
        <taxon>Pseudomonadati</taxon>
        <taxon>Pseudomonadota</taxon>
        <taxon>Alphaproteobacteria</taxon>
        <taxon>Hyphomicrobiales</taxon>
        <taxon>Rhizobiaceae</taxon>
        <taxon>Sinorhizobium/Ensifer group</taxon>
        <taxon>Sinorhizobium</taxon>
    </lineage>
</organism>
<reference evidence="2" key="1">
    <citation type="submission" date="2022-10" db="EMBL/GenBank/DDBJ databases">
        <title>Whole genome sequencing of three plant growth promoting bacteria isolated from Vachellia tortilis subsp. raddiana in Morocco.</title>
        <authorList>
            <person name="Hnini M."/>
            <person name="Zouagui R."/>
            <person name="Zouagui H."/>
            <person name="Chemao Elfihri M.-W."/>
            <person name="Ibrahimi A."/>
            <person name="Sbabou L."/>
            <person name="Aurag J."/>
        </authorList>
    </citation>
    <scope>NUCLEOTIDE SEQUENCE</scope>
    <source>
        <strain evidence="2">LMR678</strain>
    </source>
</reference>
<dbReference type="Pfam" id="PF00149">
    <property type="entry name" value="Metallophos"/>
    <property type="match status" value="1"/>
</dbReference>
<evidence type="ECO:0000259" key="1">
    <source>
        <dbReference type="Pfam" id="PF00149"/>
    </source>
</evidence>
<comment type="caution">
    <text evidence="2">The sequence shown here is derived from an EMBL/GenBank/DDBJ whole genome shotgun (WGS) entry which is preliminary data.</text>
</comment>
<dbReference type="Gene3D" id="3.60.21.10">
    <property type="match status" value="1"/>
</dbReference>
<dbReference type="EMBL" id="JAPVOI010000005">
    <property type="protein sequence ID" value="MCZ4093642.1"/>
    <property type="molecule type" value="Genomic_DNA"/>
</dbReference>
<evidence type="ECO:0000313" key="2">
    <source>
        <dbReference type="EMBL" id="MCZ4093642.1"/>
    </source>
</evidence>
<dbReference type="Proteomes" id="UP001079430">
    <property type="component" value="Unassembled WGS sequence"/>
</dbReference>
<dbReference type="RefSeq" id="WP_269285449.1">
    <property type="nucleotide sequence ID" value="NZ_JAPVOI010000005.1"/>
</dbReference>
<proteinExistence type="predicted"/>
<sequence length="304" mass="33184">MPDSQTPQELKRVYRIAIASDLHAHTNRMDYTSGKNIPSWITPTAGAANKQNPLADLESLISDTGLSADVLLCPGDIADKADDAAMTYAWQELQSIGKKMGVSAIVGSVGNHDLHSRAASGDPAGSGVSGNPLPQAHIRMLTPTFPLANADENRRFWADHFAISEDEACRIITLNSCSSHGYIHEGSDEYTKGRFSPETEAGLLQLIKTTETKPINILLTHHHPQKVSELTFTDNSTMIRGDRLISLLGTGEYGSWMIVHGHRHVASFQLGHGDNDRPYIFSAGSLGVILHTLYYPDRPQTNFT</sequence>
<dbReference type="InterPro" id="IPR029052">
    <property type="entry name" value="Metallo-depent_PP-like"/>
</dbReference>
<name>A0ABT4KRW3_9HYPH</name>
<dbReference type="SUPFAM" id="SSF56300">
    <property type="entry name" value="Metallo-dependent phosphatases"/>
    <property type="match status" value="1"/>
</dbReference>
<dbReference type="InterPro" id="IPR004843">
    <property type="entry name" value="Calcineurin-like_PHP"/>
</dbReference>